<keyword evidence="3" id="KW-0227">DNA damage</keyword>
<evidence type="ECO:0000313" key="9">
    <source>
        <dbReference type="EMBL" id="QLG63606.1"/>
    </source>
</evidence>
<feature type="compositionally biased region" description="Basic and acidic residues" evidence="8">
    <location>
        <begin position="198"/>
        <end position="207"/>
    </location>
</feature>
<dbReference type="KEGG" id="halu:HUG12_18480"/>
<dbReference type="InterPro" id="IPR036590">
    <property type="entry name" value="SRAP-like"/>
</dbReference>
<evidence type="ECO:0000256" key="7">
    <source>
        <dbReference type="ARBA" id="ARBA00023239"/>
    </source>
</evidence>
<dbReference type="RefSeq" id="WP_179270190.1">
    <property type="nucleotide sequence ID" value="NZ_CP058579.1"/>
</dbReference>
<dbReference type="OrthoDB" id="109020at2157"/>
<evidence type="ECO:0000256" key="1">
    <source>
        <dbReference type="ARBA" id="ARBA00008136"/>
    </source>
</evidence>
<dbReference type="Gene3D" id="3.90.1680.10">
    <property type="entry name" value="SOS response associated peptidase-like"/>
    <property type="match status" value="1"/>
</dbReference>
<evidence type="ECO:0000256" key="6">
    <source>
        <dbReference type="ARBA" id="ARBA00023125"/>
    </source>
</evidence>
<keyword evidence="10" id="KW-1185">Reference proteome</keyword>
<dbReference type="GO" id="GO:0106300">
    <property type="term" value="P:protein-DNA covalent cross-linking repair"/>
    <property type="evidence" value="ECO:0007669"/>
    <property type="project" value="InterPro"/>
</dbReference>
<keyword evidence="6" id="KW-0238">DNA-binding</keyword>
<keyword evidence="4" id="KW-0378">Hydrolase</keyword>
<protein>
    <submittedName>
        <fullName evidence="9">SOS response-associated peptidase</fullName>
    </submittedName>
</protein>
<evidence type="ECO:0000313" key="10">
    <source>
        <dbReference type="Proteomes" id="UP000509626"/>
    </source>
</evidence>
<sequence>MCGRTSLAVDLAVLEERFDARPAEGVTIRPRYNVAPRDDLLVVRNDVPHEFDLLEWGLLPQWADDPEDVPRPINARSETVAEKPMFRDAFESRRCLVPADRFYEWQGTRGSKQPYRIERPDRSPFAYAGLWETWTPAEGDPRVTCTVLTTDANEVVEPIHDRMPVILEEGNEERWLSEESPDELRSVLKPYPSDELHAYPVSKRVDDPGNDSADLLEEVDVGDQSGLGDFAG</sequence>
<keyword evidence="2" id="KW-0645">Protease</keyword>
<dbReference type="GO" id="GO:0006508">
    <property type="term" value="P:proteolysis"/>
    <property type="evidence" value="ECO:0007669"/>
    <property type="project" value="UniProtKB-KW"/>
</dbReference>
<name>A0A7D5LCF2_9EURY</name>
<organism evidence="9 10">
    <name type="scientific">Halorarum salinum</name>
    <dbReference type="NCBI Taxonomy" id="2743089"/>
    <lineage>
        <taxon>Archaea</taxon>
        <taxon>Methanobacteriati</taxon>
        <taxon>Methanobacteriota</taxon>
        <taxon>Stenosarchaea group</taxon>
        <taxon>Halobacteria</taxon>
        <taxon>Halobacteriales</taxon>
        <taxon>Haloferacaceae</taxon>
        <taxon>Halorarum</taxon>
    </lineage>
</organism>
<dbReference type="PANTHER" id="PTHR13604:SF0">
    <property type="entry name" value="ABASIC SITE PROCESSING PROTEIN HMCES"/>
    <property type="match status" value="1"/>
</dbReference>
<evidence type="ECO:0000256" key="2">
    <source>
        <dbReference type="ARBA" id="ARBA00022670"/>
    </source>
</evidence>
<dbReference type="InterPro" id="IPR003738">
    <property type="entry name" value="SRAP"/>
</dbReference>
<dbReference type="Pfam" id="PF02586">
    <property type="entry name" value="SRAP"/>
    <property type="match status" value="1"/>
</dbReference>
<dbReference type="Proteomes" id="UP000509626">
    <property type="component" value="Chromosome"/>
</dbReference>
<evidence type="ECO:0000256" key="4">
    <source>
        <dbReference type="ARBA" id="ARBA00022801"/>
    </source>
</evidence>
<evidence type="ECO:0000256" key="8">
    <source>
        <dbReference type="SAM" id="MobiDB-lite"/>
    </source>
</evidence>
<dbReference type="EMBL" id="CP058579">
    <property type="protein sequence ID" value="QLG63606.1"/>
    <property type="molecule type" value="Genomic_DNA"/>
</dbReference>
<proteinExistence type="inferred from homology"/>
<evidence type="ECO:0000256" key="5">
    <source>
        <dbReference type="ARBA" id="ARBA00023124"/>
    </source>
</evidence>
<evidence type="ECO:0000256" key="3">
    <source>
        <dbReference type="ARBA" id="ARBA00022763"/>
    </source>
</evidence>
<dbReference type="PANTHER" id="PTHR13604">
    <property type="entry name" value="DC12-RELATED"/>
    <property type="match status" value="1"/>
</dbReference>
<feature type="region of interest" description="Disordered" evidence="8">
    <location>
        <begin position="198"/>
        <end position="232"/>
    </location>
</feature>
<keyword evidence="5" id="KW-0190">Covalent protein-DNA linkage</keyword>
<dbReference type="GO" id="GO:0016829">
    <property type="term" value="F:lyase activity"/>
    <property type="evidence" value="ECO:0007669"/>
    <property type="project" value="UniProtKB-KW"/>
</dbReference>
<dbReference type="AlphaFoldDB" id="A0A7D5LCF2"/>
<dbReference type="GO" id="GO:0008233">
    <property type="term" value="F:peptidase activity"/>
    <property type="evidence" value="ECO:0007669"/>
    <property type="project" value="UniProtKB-KW"/>
</dbReference>
<dbReference type="SUPFAM" id="SSF143081">
    <property type="entry name" value="BB1717-like"/>
    <property type="match status" value="1"/>
</dbReference>
<accession>A0A7D5LCF2</accession>
<dbReference type="GO" id="GO:0003697">
    <property type="term" value="F:single-stranded DNA binding"/>
    <property type="evidence" value="ECO:0007669"/>
    <property type="project" value="InterPro"/>
</dbReference>
<reference evidence="9 10" key="1">
    <citation type="submission" date="2020-06" db="EMBL/GenBank/DDBJ databases">
        <title>NJ-3-1, isolated from saline soil.</title>
        <authorList>
            <person name="Cui H.L."/>
            <person name="Shi X."/>
        </authorList>
    </citation>
    <scope>NUCLEOTIDE SEQUENCE [LARGE SCALE GENOMIC DNA]</scope>
    <source>
        <strain evidence="9 10">NJ-3-1</strain>
    </source>
</reference>
<keyword evidence="7" id="KW-0456">Lyase</keyword>
<dbReference type="GeneID" id="56039489"/>
<comment type="similarity">
    <text evidence="1">Belongs to the SOS response-associated peptidase family.</text>
</comment>
<gene>
    <name evidence="9" type="ORF">HUG12_18480</name>
</gene>